<organism evidence="1 2">
    <name type="scientific">Micromonospora gifhornensis</name>
    <dbReference type="NCBI Taxonomy" id="84594"/>
    <lineage>
        <taxon>Bacteria</taxon>
        <taxon>Bacillati</taxon>
        <taxon>Actinomycetota</taxon>
        <taxon>Actinomycetes</taxon>
        <taxon>Micromonosporales</taxon>
        <taxon>Micromonosporaceae</taxon>
        <taxon>Micromonospora</taxon>
    </lineage>
</organism>
<name>A0ABQ4IML5_9ACTN</name>
<gene>
    <name evidence="1" type="ORF">Vgi01_58280</name>
</gene>
<evidence type="ECO:0000313" key="2">
    <source>
        <dbReference type="Proteomes" id="UP000647860"/>
    </source>
</evidence>
<accession>A0ABQ4IML5</accession>
<comment type="caution">
    <text evidence="1">The sequence shown here is derived from an EMBL/GenBank/DDBJ whole genome shotgun (WGS) entry which is preliminary data.</text>
</comment>
<evidence type="ECO:0000313" key="1">
    <source>
        <dbReference type="EMBL" id="GIJ19144.1"/>
    </source>
</evidence>
<proteinExistence type="predicted"/>
<reference evidence="1 2" key="1">
    <citation type="submission" date="2021-01" db="EMBL/GenBank/DDBJ databases">
        <title>Whole genome shotgun sequence of Verrucosispora gifhornensis NBRC 16317.</title>
        <authorList>
            <person name="Komaki H."/>
            <person name="Tamura T."/>
        </authorList>
    </citation>
    <scope>NUCLEOTIDE SEQUENCE [LARGE SCALE GENOMIC DNA]</scope>
    <source>
        <strain evidence="1 2">NBRC 16317</strain>
    </source>
</reference>
<sequence>MRHGLAEERLSHADDSAAWAVTPLAELPALSTSGNGHRHLLGAHLAVLRVRAASRRGTRVGRAAADLLGGSDRGGHQRALRDVVSRYPFKPDKHTVGPPASESDLAALRQRLPWIPDALLAVARWVGAVSLPDIANGYFMFSPSHIQGMLYHDDGIPDRIGEPFDEDVDVVIFGADGGGALYAIAVGDVGTVYRLRECGYEQGIYSGSADFGVTVVAEDLDDFLDALLTAVAAFALNGSITDL</sequence>
<keyword evidence="2" id="KW-1185">Reference proteome</keyword>
<dbReference type="EMBL" id="BOPA01000065">
    <property type="protein sequence ID" value="GIJ19144.1"/>
    <property type="molecule type" value="Genomic_DNA"/>
</dbReference>
<dbReference type="Proteomes" id="UP000647860">
    <property type="component" value="Unassembled WGS sequence"/>
</dbReference>
<evidence type="ECO:0008006" key="3">
    <source>
        <dbReference type="Google" id="ProtNLM"/>
    </source>
</evidence>
<protein>
    <recommendedName>
        <fullName evidence="3">SMI1 / KNR4 family (SUKH-1)</fullName>
    </recommendedName>
</protein>